<organism evidence="1 2">
    <name type="scientific">Propionigenium maris DSM 9537</name>
    <dbReference type="NCBI Taxonomy" id="1123000"/>
    <lineage>
        <taxon>Bacteria</taxon>
        <taxon>Fusobacteriati</taxon>
        <taxon>Fusobacteriota</taxon>
        <taxon>Fusobacteriia</taxon>
        <taxon>Fusobacteriales</taxon>
        <taxon>Fusobacteriaceae</taxon>
        <taxon>Propionigenium</taxon>
    </lineage>
</organism>
<dbReference type="Proteomes" id="UP001144471">
    <property type="component" value="Unassembled WGS sequence"/>
</dbReference>
<accession>A0A9W6LPN2</accession>
<keyword evidence="2" id="KW-1185">Reference proteome</keyword>
<proteinExistence type="predicted"/>
<protein>
    <submittedName>
        <fullName evidence="1">Uncharacterized protein</fullName>
    </submittedName>
</protein>
<sequence length="123" mass="13518">MVWGKDGVKCSSGRSDYTSKKNGSDIMMEVKMSKKTVNYLEAGGYRSVVISLEKSCSCGGSNITGLHLELATGRAGEREGYTYLRAEGFDILVDRRLKCRSKVAFYLNESGIGNIFDIEGIEL</sequence>
<dbReference type="EMBL" id="BSDY01000013">
    <property type="protein sequence ID" value="GLI57125.1"/>
    <property type="molecule type" value="Genomic_DNA"/>
</dbReference>
<name>A0A9W6LPN2_9FUSO</name>
<dbReference type="AlphaFoldDB" id="A0A9W6LPN2"/>
<reference evidence="1" key="1">
    <citation type="submission" date="2022-12" db="EMBL/GenBank/DDBJ databases">
        <title>Reference genome sequencing for broad-spectrum identification of bacterial and archaeal isolates by mass spectrometry.</title>
        <authorList>
            <person name="Sekiguchi Y."/>
            <person name="Tourlousse D.M."/>
        </authorList>
    </citation>
    <scope>NUCLEOTIDE SEQUENCE</scope>
    <source>
        <strain evidence="1">10succ1</strain>
    </source>
</reference>
<gene>
    <name evidence="1" type="ORF">PM10SUCC1_26390</name>
</gene>
<evidence type="ECO:0000313" key="2">
    <source>
        <dbReference type="Proteomes" id="UP001144471"/>
    </source>
</evidence>
<dbReference type="RefSeq" id="WP_281836594.1">
    <property type="nucleotide sequence ID" value="NZ_BSDY01000013.1"/>
</dbReference>
<evidence type="ECO:0000313" key="1">
    <source>
        <dbReference type="EMBL" id="GLI57125.1"/>
    </source>
</evidence>
<comment type="caution">
    <text evidence="1">The sequence shown here is derived from an EMBL/GenBank/DDBJ whole genome shotgun (WGS) entry which is preliminary data.</text>
</comment>